<keyword evidence="10" id="KW-1185">Reference proteome</keyword>
<evidence type="ECO:0000256" key="1">
    <source>
        <dbReference type="ARBA" id="ARBA00004418"/>
    </source>
</evidence>
<reference evidence="9 10" key="1">
    <citation type="submission" date="2018-08" db="EMBL/GenBank/DDBJ databases">
        <title>Lysobacter soli KCTC 22011, whole genome shotgun sequence.</title>
        <authorList>
            <person name="Zhang X."/>
            <person name="Feng G."/>
            <person name="Zhu H."/>
        </authorList>
    </citation>
    <scope>NUCLEOTIDE SEQUENCE [LARGE SCALE GENOMIC DNA]</scope>
    <source>
        <strain evidence="9 10">KCTC 22011</strain>
    </source>
</reference>
<dbReference type="InterPro" id="IPR017585">
    <property type="entry name" value="SAF_FlgA"/>
</dbReference>
<comment type="subcellular location">
    <subcellularLocation>
        <location evidence="1 7">Periplasm</location>
    </subcellularLocation>
</comment>
<evidence type="ECO:0000313" key="10">
    <source>
        <dbReference type="Proteomes" id="UP000256829"/>
    </source>
</evidence>
<dbReference type="PANTHER" id="PTHR36307">
    <property type="entry name" value="FLAGELLA BASAL BODY P-RING FORMATION PROTEIN FLGA"/>
    <property type="match status" value="1"/>
</dbReference>
<feature type="chain" id="PRO_5017497787" description="Flagella basal body P-ring formation protein FlgA" evidence="7">
    <location>
        <begin position="23"/>
        <end position="222"/>
    </location>
</feature>
<dbReference type="Gene3D" id="2.30.30.760">
    <property type="match status" value="1"/>
</dbReference>
<dbReference type="NCBIfam" id="TIGR03170">
    <property type="entry name" value="flgA_cterm"/>
    <property type="match status" value="1"/>
</dbReference>
<evidence type="ECO:0000313" key="9">
    <source>
        <dbReference type="EMBL" id="RDY66181.1"/>
    </source>
</evidence>
<comment type="caution">
    <text evidence="9">The sequence shown here is derived from an EMBL/GenBank/DDBJ whole genome shotgun (WGS) entry which is preliminary data.</text>
</comment>
<proteinExistence type="inferred from homology"/>
<accession>A0A3D8VAZ4</accession>
<dbReference type="InterPro" id="IPR013974">
    <property type="entry name" value="SAF"/>
</dbReference>
<dbReference type="PANTHER" id="PTHR36307:SF1">
    <property type="entry name" value="FLAGELLA BASAL BODY P-RING FORMATION PROTEIN FLGA"/>
    <property type="match status" value="1"/>
</dbReference>
<evidence type="ECO:0000256" key="2">
    <source>
        <dbReference type="ARBA" id="ARBA00010474"/>
    </source>
</evidence>
<dbReference type="RefSeq" id="WP_115843517.1">
    <property type="nucleotide sequence ID" value="NZ_CP183976.1"/>
</dbReference>
<comment type="similarity">
    <text evidence="2 7">Belongs to the FlgA family.</text>
</comment>
<keyword evidence="5 7" id="KW-0574">Periplasm</keyword>
<dbReference type="Gene3D" id="3.90.1210.10">
    <property type="entry name" value="Antifreeze-like/N-acetylneuraminic acid synthase C-terminal domain"/>
    <property type="match status" value="1"/>
</dbReference>
<keyword evidence="9" id="KW-0282">Flagellum</keyword>
<feature type="domain" description="SAF" evidence="8">
    <location>
        <begin position="97"/>
        <end position="159"/>
    </location>
</feature>
<dbReference type="SMART" id="SM00858">
    <property type="entry name" value="SAF"/>
    <property type="match status" value="1"/>
</dbReference>
<evidence type="ECO:0000256" key="7">
    <source>
        <dbReference type="RuleBase" id="RU362063"/>
    </source>
</evidence>
<sequence>MRAILNVLLTALVALAPSWAIAGEFQPVGSIRDAAIAALGATAANGQAEASVDSRLRMPACAQPLAATVTGPTSVAVRCADTPGWQLYVPVRVRREADVVVLARAVRGDEPIGPEHLAVQRRELGASDGPVVTDPAALVGKRLRKAMPAGAVLQADDVGGDDALKRGDPVTLVSRAGGMEVRMGGRAMGAGKLGSTISVENTASRRIIRGRVTGPGLVEVNL</sequence>
<dbReference type="AlphaFoldDB" id="A0A3D8VAZ4"/>
<keyword evidence="4 7" id="KW-0732">Signal</keyword>
<name>A0A3D8VAZ4_9GAMM</name>
<evidence type="ECO:0000256" key="4">
    <source>
        <dbReference type="ARBA" id="ARBA00022729"/>
    </source>
</evidence>
<feature type="signal peptide" evidence="7">
    <location>
        <begin position="1"/>
        <end position="22"/>
    </location>
</feature>
<comment type="function">
    <text evidence="6 7">Involved in the assembly process of the P-ring formation. It may associate with FlgF on the rod constituting a structure essential for the P-ring assembly or may act as a modulator protein for the P-ring assembly.</text>
</comment>
<dbReference type="InterPro" id="IPR039246">
    <property type="entry name" value="Flagellar_FlgA"/>
</dbReference>
<dbReference type="Proteomes" id="UP000256829">
    <property type="component" value="Unassembled WGS sequence"/>
</dbReference>
<keyword evidence="9" id="KW-0966">Cell projection</keyword>
<dbReference type="EMBL" id="QTJR01000011">
    <property type="protein sequence ID" value="RDY66181.1"/>
    <property type="molecule type" value="Genomic_DNA"/>
</dbReference>
<evidence type="ECO:0000259" key="8">
    <source>
        <dbReference type="SMART" id="SM00858"/>
    </source>
</evidence>
<evidence type="ECO:0000256" key="3">
    <source>
        <dbReference type="ARBA" id="ARBA00014754"/>
    </source>
</evidence>
<dbReference type="Pfam" id="PF13144">
    <property type="entry name" value="ChapFlgA"/>
    <property type="match status" value="1"/>
</dbReference>
<dbReference type="GO" id="GO:0042597">
    <property type="term" value="C:periplasmic space"/>
    <property type="evidence" value="ECO:0007669"/>
    <property type="project" value="UniProtKB-SubCell"/>
</dbReference>
<dbReference type="Pfam" id="PF17656">
    <property type="entry name" value="ChapFlgA_N"/>
    <property type="match status" value="1"/>
</dbReference>
<keyword evidence="9" id="KW-0969">Cilium</keyword>
<gene>
    <name evidence="9" type="ORF">DX912_14530</name>
</gene>
<evidence type="ECO:0000256" key="5">
    <source>
        <dbReference type="ARBA" id="ARBA00022764"/>
    </source>
</evidence>
<keyword evidence="7" id="KW-1005">Bacterial flagellum biogenesis</keyword>
<protein>
    <recommendedName>
        <fullName evidence="3 7">Flagella basal body P-ring formation protein FlgA</fullName>
    </recommendedName>
</protein>
<dbReference type="CDD" id="cd11614">
    <property type="entry name" value="SAF_CpaB_FlgA_like"/>
    <property type="match status" value="1"/>
</dbReference>
<evidence type="ECO:0000256" key="6">
    <source>
        <dbReference type="ARBA" id="ARBA00025643"/>
    </source>
</evidence>
<dbReference type="InterPro" id="IPR041231">
    <property type="entry name" value="FlgA_N"/>
</dbReference>
<organism evidence="9 10">
    <name type="scientific">Lysobacter soli</name>
    <dbReference type="NCBI Taxonomy" id="453783"/>
    <lineage>
        <taxon>Bacteria</taxon>
        <taxon>Pseudomonadati</taxon>
        <taxon>Pseudomonadota</taxon>
        <taxon>Gammaproteobacteria</taxon>
        <taxon>Lysobacterales</taxon>
        <taxon>Lysobacteraceae</taxon>
        <taxon>Lysobacter</taxon>
    </lineage>
</organism>
<dbReference type="GO" id="GO:0044780">
    <property type="term" value="P:bacterial-type flagellum assembly"/>
    <property type="evidence" value="ECO:0007669"/>
    <property type="project" value="InterPro"/>
</dbReference>